<comment type="caution">
    <text evidence="4">The sequence shown here is derived from an EMBL/GenBank/DDBJ whole genome shotgun (WGS) entry which is preliminary data.</text>
</comment>
<dbReference type="PANTHER" id="PTHR30055:SF209">
    <property type="entry name" value="POSSIBLE TRANSCRIPTIONAL REGULATORY PROTEIN (PROBABLY TETR-FAMILY)"/>
    <property type="match status" value="1"/>
</dbReference>
<dbReference type="Proteomes" id="UP000030848">
    <property type="component" value="Unassembled WGS sequence"/>
</dbReference>
<dbReference type="GO" id="GO:0003700">
    <property type="term" value="F:DNA-binding transcription factor activity"/>
    <property type="evidence" value="ECO:0007669"/>
    <property type="project" value="TreeGrafter"/>
</dbReference>
<sequence>MCALSPSPQAGGRRGEVFLDLVNRHEHGGQRADAVRNRARVLDAATRLVARHGATNLTMDAVAAEASVGKGTVFRHFGDRTGLLLALLDRAEQQLQARFLSGPPPLGPDADPSARLRAFGVAVLRHEQEHRDLYLAAELDVQRRFLAPPYRVRHTHVAMLVRSLDPRADAELLSHALLGYLDTALTHHLLQQRELELKRLEAGWIELVTRLCP</sequence>
<dbReference type="EMBL" id="JRZE01000006">
    <property type="protein sequence ID" value="KHF43272.1"/>
    <property type="molecule type" value="Genomic_DNA"/>
</dbReference>
<dbReference type="RefSeq" id="WP_015786358.1">
    <property type="nucleotide sequence ID" value="NZ_FOWS01000001.1"/>
</dbReference>
<dbReference type="InterPro" id="IPR001647">
    <property type="entry name" value="HTH_TetR"/>
</dbReference>
<feature type="domain" description="HTH tetR-type" evidence="3">
    <location>
        <begin position="35"/>
        <end position="95"/>
    </location>
</feature>
<accession>A0A837D735</accession>
<dbReference type="GO" id="GO:0000976">
    <property type="term" value="F:transcription cis-regulatory region binding"/>
    <property type="evidence" value="ECO:0007669"/>
    <property type="project" value="TreeGrafter"/>
</dbReference>
<evidence type="ECO:0000259" key="3">
    <source>
        <dbReference type="PROSITE" id="PS50977"/>
    </source>
</evidence>
<dbReference type="PANTHER" id="PTHR30055">
    <property type="entry name" value="HTH-TYPE TRANSCRIPTIONAL REGULATOR RUTR"/>
    <property type="match status" value="1"/>
</dbReference>
<dbReference type="AlphaFoldDB" id="A0A837D735"/>
<dbReference type="InterPro" id="IPR050109">
    <property type="entry name" value="HTH-type_TetR-like_transc_reg"/>
</dbReference>
<keyword evidence="1 2" id="KW-0238">DNA-binding</keyword>
<evidence type="ECO:0000313" key="4">
    <source>
        <dbReference type="EMBL" id="KHF43272.1"/>
    </source>
</evidence>
<dbReference type="Pfam" id="PF00440">
    <property type="entry name" value="TetR_N"/>
    <property type="match status" value="1"/>
</dbReference>
<evidence type="ECO:0000256" key="1">
    <source>
        <dbReference type="ARBA" id="ARBA00023125"/>
    </source>
</evidence>
<feature type="DNA-binding region" description="H-T-H motif" evidence="2">
    <location>
        <begin position="58"/>
        <end position="77"/>
    </location>
</feature>
<dbReference type="OrthoDB" id="4542210at2"/>
<reference evidence="4 5" key="1">
    <citation type="submission" date="2014-10" db="EMBL/GenBank/DDBJ databases">
        <title>Genome sequence of Micropolyspora internatus JCM3315.</title>
        <authorList>
            <person name="Shin S.-K."/>
            <person name="Yi H."/>
        </authorList>
    </citation>
    <scope>NUCLEOTIDE SEQUENCE [LARGE SCALE GENOMIC DNA]</scope>
    <source>
        <strain evidence="4 5">JCM 3315</strain>
    </source>
</reference>
<name>A0A837D735_9PSEU</name>
<dbReference type="InterPro" id="IPR009057">
    <property type="entry name" value="Homeodomain-like_sf"/>
</dbReference>
<dbReference type="Gene3D" id="1.10.357.10">
    <property type="entry name" value="Tetracycline Repressor, domain 2"/>
    <property type="match status" value="1"/>
</dbReference>
<proteinExistence type="predicted"/>
<dbReference type="SUPFAM" id="SSF46689">
    <property type="entry name" value="Homeodomain-like"/>
    <property type="match status" value="1"/>
</dbReference>
<organism evidence="4 5">
    <name type="scientific">Saccharomonospora viridis</name>
    <dbReference type="NCBI Taxonomy" id="1852"/>
    <lineage>
        <taxon>Bacteria</taxon>
        <taxon>Bacillati</taxon>
        <taxon>Actinomycetota</taxon>
        <taxon>Actinomycetes</taxon>
        <taxon>Pseudonocardiales</taxon>
        <taxon>Pseudonocardiaceae</taxon>
        <taxon>Saccharomonospora</taxon>
    </lineage>
</organism>
<gene>
    <name evidence="4" type="ORF">MINT15_34740</name>
</gene>
<protein>
    <submittedName>
        <fullName evidence="4">TetR family transcriptional regulator</fullName>
    </submittedName>
</protein>
<dbReference type="PRINTS" id="PR00455">
    <property type="entry name" value="HTHTETR"/>
</dbReference>
<dbReference type="OMA" id="AFMFGPP"/>
<evidence type="ECO:0000256" key="2">
    <source>
        <dbReference type="PROSITE-ProRule" id="PRU00335"/>
    </source>
</evidence>
<evidence type="ECO:0000313" key="5">
    <source>
        <dbReference type="Proteomes" id="UP000030848"/>
    </source>
</evidence>
<dbReference type="PROSITE" id="PS50977">
    <property type="entry name" value="HTH_TETR_2"/>
    <property type="match status" value="1"/>
</dbReference>